<dbReference type="SUPFAM" id="SSF51905">
    <property type="entry name" value="FAD/NAD(P)-binding domain"/>
    <property type="match status" value="1"/>
</dbReference>
<feature type="compositionally biased region" description="Pro residues" evidence="2">
    <location>
        <begin position="36"/>
        <end position="45"/>
    </location>
</feature>
<dbReference type="Gene3D" id="3.30.9.10">
    <property type="entry name" value="D-Amino Acid Oxidase, subunit A, domain 2"/>
    <property type="match status" value="1"/>
</dbReference>
<keyword evidence="3" id="KW-0812">Transmembrane</keyword>
<dbReference type="Proteomes" id="UP000265768">
    <property type="component" value="Unassembled WGS sequence"/>
</dbReference>
<evidence type="ECO:0000313" key="6">
    <source>
        <dbReference type="Proteomes" id="UP000265768"/>
    </source>
</evidence>
<dbReference type="GO" id="GO:0005737">
    <property type="term" value="C:cytoplasm"/>
    <property type="evidence" value="ECO:0007669"/>
    <property type="project" value="TreeGrafter"/>
</dbReference>
<dbReference type="InterPro" id="IPR036188">
    <property type="entry name" value="FAD/NAD-bd_sf"/>
</dbReference>
<name>A0A3A4BL72_9ACTN</name>
<feature type="compositionally biased region" description="Basic and acidic residues" evidence="2">
    <location>
        <begin position="447"/>
        <end position="456"/>
    </location>
</feature>
<organism evidence="5 6">
    <name type="scientific">Bailinhaonella thermotolerans</name>
    <dbReference type="NCBI Taxonomy" id="1070861"/>
    <lineage>
        <taxon>Bacteria</taxon>
        <taxon>Bacillati</taxon>
        <taxon>Actinomycetota</taxon>
        <taxon>Actinomycetes</taxon>
        <taxon>Streptosporangiales</taxon>
        <taxon>Streptosporangiaceae</taxon>
        <taxon>Bailinhaonella</taxon>
    </lineage>
</organism>
<sequence>MVGAAGRAPAPNPCTECPPGKAGEGHPLPGCDEPLTPRPLAPRAPGPARYDRGLARGPRRRAKWILRPRRLICDIAPVRVVVVGAGIVGAACAYYLTRAGIDVVVVERGAVASGTTGAGEGNVLVSDKGPGPELDLAARSAGLWRELAEEVGGFEYEPKGGLVVAGEDGARAALEEFAAGQRAAGVEADVVPAGDLRGYEPHLSDGHAGGVFYPGDAQVHPMLAAARLLRASGAATRFGTAVTGLIRHGDRVAGVRTPGGDIAADAVVNAAGTWSGDVARLAGVDLPVLPRRGFVLVTEPLPPLVRHKVYTAAYVTDVASDSADLETSAVVEGTPSGTVLIGASRERVGFDRSMPVAVLERLAAQAVALFPALADARVIRAYRGFRPYCPDHLPVIGPDPRAPGLWHAAGHEGAGIGLAPATADLLTALLTGRDPVPGTGLDPAPFRPERFAEEAA</sequence>
<feature type="region of interest" description="Disordered" evidence="2">
    <location>
        <begin position="21"/>
        <end position="54"/>
    </location>
</feature>
<protein>
    <submittedName>
        <fullName evidence="5">FAD-dependent oxidoreductase</fullName>
    </submittedName>
</protein>
<dbReference type="SUPFAM" id="SSF54373">
    <property type="entry name" value="FAD-linked reductases, C-terminal domain"/>
    <property type="match status" value="1"/>
</dbReference>
<reference evidence="5 6" key="1">
    <citation type="submission" date="2018-09" db="EMBL/GenBank/DDBJ databases">
        <title>YIM 75507 draft genome.</title>
        <authorList>
            <person name="Tang S."/>
            <person name="Feng Y."/>
        </authorList>
    </citation>
    <scope>NUCLEOTIDE SEQUENCE [LARGE SCALE GENOMIC DNA]</scope>
    <source>
        <strain evidence="5 6">YIM 75507</strain>
    </source>
</reference>
<feature type="transmembrane region" description="Helical" evidence="3">
    <location>
        <begin position="71"/>
        <end position="96"/>
    </location>
</feature>
<dbReference type="GO" id="GO:0016491">
    <property type="term" value="F:oxidoreductase activity"/>
    <property type="evidence" value="ECO:0007669"/>
    <property type="project" value="UniProtKB-KW"/>
</dbReference>
<feature type="region of interest" description="Disordered" evidence="2">
    <location>
        <begin position="434"/>
        <end position="456"/>
    </location>
</feature>
<keyword evidence="3" id="KW-1133">Transmembrane helix</keyword>
<evidence type="ECO:0000256" key="3">
    <source>
        <dbReference type="SAM" id="Phobius"/>
    </source>
</evidence>
<dbReference type="PANTHER" id="PTHR13847:SF287">
    <property type="entry name" value="FAD-DEPENDENT OXIDOREDUCTASE DOMAIN-CONTAINING PROTEIN 1"/>
    <property type="match status" value="1"/>
</dbReference>
<evidence type="ECO:0000259" key="4">
    <source>
        <dbReference type="Pfam" id="PF01266"/>
    </source>
</evidence>
<keyword evidence="1" id="KW-0560">Oxidoreductase</keyword>
<gene>
    <name evidence="5" type="ORF">D5H75_05015</name>
</gene>
<dbReference type="OrthoDB" id="9806257at2"/>
<dbReference type="Gene3D" id="3.50.50.60">
    <property type="entry name" value="FAD/NAD(P)-binding domain"/>
    <property type="match status" value="1"/>
</dbReference>
<dbReference type="InterPro" id="IPR006076">
    <property type="entry name" value="FAD-dep_OxRdtase"/>
</dbReference>
<dbReference type="Pfam" id="PF01266">
    <property type="entry name" value="DAO"/>
    <property type="match status" value="1"/>
</dbReference>
<feature type="domain" description="FAD dependent oxidoreductase" evidence="4">
    <location>
        <begin position="79"/>
        <end position="429"/>
    </location>
</feature>
<keyword evidence="3" id="KW-0472">Membrane</keyword>
<evidence type="ECO:0000313" key="5">
    <source>
        <dbReference type="EMBL" id="RJL36114.1"/>
    </source>
</evidence>
<dbReference type="PANTHER" id="PTHR13847">
    <property type="entry name" value="SARCOSINE DEHYDROGENASE-RELATED"/>
    <property type="match status" value="1"/>
</dbReference>
<dbReference type="EMBL" id="QZEY01000001">
    <property type="protein sequence ID" value="RJL36114.1"/>
    <property type="molecule type" value="Genomic_DNA"/>
</dbReference>
<proteinExistence type="predicted"/>
<evidence type="ECO:0000256" key="2">
    <source>
        <dbReference type="SAM" id="MobiDB-lite"/>
    </source>
</evidence>
<accession>A0A3A4BL72</accession>
<evidence type="ECO:0000256" key="1">
    <source>
        <dbReference type="ARBA" id="ARBA00023002"/>
    </source>
</evidence>
<keyword evidence="6" id="KW-1185">Reference proteome</keyword>
<comment type="caution">
    <text evidence="5">The sequence shown here is derived from an EMBL/GenBank/DDBJ whole genome shotgun (WGS) entry which is preliminary data.</text>
</comment>
<dbReference type="AlphaFoldDB" id="A0A3A4BL72"/>